<accession>A0AAN6LR63</accession>
<name>A0AAN6LR63_9PLEO</name>
<evidence type="ECO:0000256" key="2">
    <source>
        <dbReference type="ARBA" id="ARBA00022771"/>
    </source>
</evidence>
<dbReference type="GO" id="GO:0008270">
    <property type="term" value="F:zinc ion binding"/>
    <property type="evidence" value="ECO:0007669"/>
    <property type="project" value="UniProtKB-KW"/>
</dbReference>
<sequence length="223" mass="25468">MTTPASTCATCHRTPATGDVPLQHCGRCKSTYYCNATYQRLGWKDHKPNCQPQAEQRHIDLFHSMAAIAGLKFREDDRDLEAAEHPDAIFYIQSFRPWAQRKYNVAGPYTLSAAFLEAGKDLNSMWMTQYDREQPTHLTEWLVKLAQKKDPMTRECAASIKELRVPQHDKQIYYRRFIPEVNKNVAEMWRAARASKTSVTAMYLVWISEGDCGSALLDGTGCI</sequence>
<dbReference type="InterPro" id="IPR002893">
    <property type="entry name" value="Znf_MYND"/>
</dbReference>
<evidence type="ECO:0000313" key="7">
    <source>
        <dbReference type="Proteomes" id="UP001280581"/>
    </source>
</evidence>
<keyword evidence="3" id="KW-0862">Zinc</keyword>
<organism evidence="6 7">
    <name type="scientific">Pseudopithomyces chartarum</name>
    <dbReference type="NCBI Taxonomy" id="1892770"/>
    <lineage>
        <taxon>Eukaryota</taxon>
        <taxon>Fungi</taxon>
        <taxon>Dikarya</taxon>
        <taxon>Ascomycota</taxon>
        <taxon>Pezizomycotina</taxon>
        <taxon>Dothideomycetes</taxon>
        <taxon>Pleosporomycetidae</taxon>
        <taxon>Pleosporales</taxon>
        <taxon>Massarineae</taxon>
        <taxon>Didymosphaeriaceae</taxon>
        <taxon>Pseudopithomyces</taxon>
    </lineage>
</organism>
<keyword evidence="7" id="KW-1185">Reference proteome</keyword>
<dbReference type="AlphaFoldDB" id="A0AAN6LR63"/>
<proteinExistence type="predicted"/>
<comment type="caution">
    <text evidence="6">The sequence shown here is derived from an EMBL/GenBank/DDBJ whole genome shotgun (WGS) entry which is preliminary data.</text>
</comment>
<evidence type="ECO:0000256" key="1">
    <source>
        <dbReference type="ARBA" id="ARBA00022723"/>
    </source>
</evidence>
<evidence type="ECO:0000256" key="3">
    <source>
        <dbReference type="ARBA" id="ARBA00022833"/>
    </source>
</evidence>
<evidence type="ECO:0000259" key="5">
    <source>
        <dbReference type="PROSITE" id="PS50865"/>
    </source>
</evidence>
<dbReference type="SUPFAM" id="SSF144232">
    <property type="entry name" value="HIT/MYND zinc finger-like"/>
    <property type="match status" value="1"/>
</dbReference>
<dbReference type="PROSITE" id="PS50865">
    <property type="entry name" value="ZF_MYND_2"/>
    <property type="match status" value="1"/>
</dbReference>
<evidence type="ECO:0000256" key="4">
    <source>
        <dbReference type="PROSITE-ProRule" id="PRU00134"/>
    </source>
</evidence>
<keyword evidence="1" id="KW-0479">Metal-binding</keyword>
<reference evidence="6 7" key="1">
    <citation type="submission" date="2021-02" db="EMBL/GenBank/DDBJ databases">
        <title>Genome assembly of Pseudopithomyces chartarum.</title>
        <authorList>
            <person name="Jauregui R."/>
            <person name="Singh J."/>
            <person name="Voisey C."/>
        </authorList>
    </citation>
    <scope>NUCLEOTIDE SEQUENCE [LARGE SCALE GENOMIC DNA]</scope>
    <source>
        <strain evidence="6 7">AGR01</strain>
    </source>
</reference>
<dbReference type="Pfam" id="PF01753">
    <property type="entry name" value="zf-MYND"/>
    <property type="match status" value="1"/>
</dbReference>
<evidence type="ECO:0000313" key="6">
    <source>
        <dbReference type="EMBL" id="KAK3197558.1"/>
    </source>
</evidence>
<dbReference type="Gene3D" id="6.10.140.2220">
    <property type="match status" value="1"/>
</dbReference>
<feature type="domain" description="MYND-type" evidence="5">
    <location>
        <begin position="8"/>
        <end position="50"/>
    </location>
</feature>
<gene>
    <name evidence="6" type="ORF">GRF29_216g576052</name>
</gene>
<keyword evidence="2 4" id="KW-0863">Zinc-finger</keyword>
<dbReference type="EMBL" id="WVTA01000018">
    <property type="protein sequence ID" value="KAK3197558.1"/>
    <property type="molecule type" value="Genomic_DNA"/>
</dbReference>
<dbReference type="Proteomes" id="UP001280581">
    <property type="component" value="Unassembled WGS sequence"/>
</dbReference>
<protein>
    <recommendedName>
        <fullName evidence="5">MYND-type domain-containing protein</fullName>
    </recommendedName>
</protein>